<evidence type="ECO:0000256" key="1">
    <source>
        <dbReference type="SAM" id="Phobius"/>
    </source>
</evidence>
<accession>A0A917YH67</accession>
<organism evidence="2 3">
    <name type="scientific">Streptomyces albiflavescens</name>
    <dbReference type="NCBI Taxonomy" id="1623582"/>
    <lineage>
        <taxon>Bacteria</taxon>
        <taxon>Bacillati</taxon>
        <taxon>Actinomycetota</taxon>
        <taxon>Actinomycetes</taxon>
        <taxon>Kitasatosporales</taxon>
        <taxon>Streptomycetaceae</taxon>
        <taxon>Streptomyces</taxon>
    </lineage>
</organism>
<dbReference type="Proteomes" id="UP000600365">
    <property type="component" value="Unassembled WGS sequence"/>
</dbReference>
<keyword evidence="1" id="KW-1133">Transmembrane helix</keyword>
<keyword evidence="3" id="KW-1185">Reference proteome</keyword>
<name>A0A917YH67_9ACTN</name>
<proteinExistence type="predicted"/>
<protein>
    <submittedName>
        <fullName evidence="2">Uncharacterized protein</fullName>
    </submittedName>
</protein>
<feature type="transmembrane region" description="Helical" evidence="1">
    <location>
        <begin position="33"/>
        <end position="55"/>
    </location>
</feature>
<evidence type="ECO:0000313" key="3">
    <source>
        <dbReference type="Proteomes" id="UP000600365"/>
    </source>
</evidence>
<comment type="caution">
    <text evidence="2">The sequence shown here is derived from an EMBL/GenBank/DDBJ whole genome shotgun (WGS) entry which is preliminary data.</text>
</comment>
<reference evidence="2 3" key="1">
    <citation type="journal article" date="2014" name="Int. J. Syst. Evol. Microbiol.">
        <title>Complete genome sequence of Corynebacterium casei LMG S-19264T (=DSM 44701T), isolated from a smear-ripened cheese.</title>
        <authorList>
            <consortium name="US DOE Joint Genome Institute (JGI-PGF)"/>
            <person name="Walter F."/>
            <person name="Albersmeier A."/>
            <person name="Kalinowski J."/>
            <person name="Ruckert C."/>
        </authorList>
    </citation>
    <scope>NUCLEOTIDE SEQUENCE [LARGE SCALE GENOMIC DNA]</scope>
    <source>
        <strain evidence="2 3">CGMCC 4.7111</strain>
    </source>
</reference>
<evidence type="ECO:0000313" key="2">
    <source>
        <dbReference type="EMBL" id="GGN95875.1"/>
    </source>
</evidence>
<keyword evidence="1" id="KW-0472">Membrane</keyword>
<sequence>MLAAAMLLGCVVSRSIGLPGATDDMGNWLDALGLASLFIDGVVVLLGVSAFTEHLPVRRQAGKRSVDDVRGLPGARAVRAP</sequence>
<gene>
    <name evidence="2" type="ORF">GCM10011579_096770</name>
</gene>
<dbReference type="AlphaFoldDB" id="A0A917YH67"/>
<keyword evidence="1" id="KW-0812">Transmembrane</keyword>
<dbReference type="EMBL" id="BMMM01000034">
    <property type="protein sequence ID" value="GGN95875.1"/>
    <property type="molecule type" value="Genomic_DNA"/>
</dbReference>